<feature type="compositionally biased region" description="Basic and acidic residues" evidence="1">
    <location>
        <begin position="169"/>
        <end position="178"/>
    </location>
</feature>
<protein>
    <submittedName>
        <fullName evidence="2">Uncharacterized protein</fullName>
    </submittedName>
</protein>
<feature type="region of interest" description="Disordered" evidence="1">
    <location>
        <begin position="100"/>
        <end position="120"/>
    </location>
</feature>
<sequence length="178" mass="19464">MPERGGVGEVDGDLTVLDASGGAGVLALHAHRVRALLQIASLVHDQHRVLVVQVLDDEAAQVIAYRVCIPPGPGQQVLQTVRVGVPGVLGERPAVLARQVRQQPEHQRPGPAPGFDLAEPSRDATHQDLERFLPAPRIYPVTRGHRLIFCLHTPMITGGRTRSRTSPDQQDRDLQLEY</sequence>
<reference evidence="2 3" key="1">
    <citation type="submission" date="2020-05" db="EMBL/GenBank/DDBJ databases">
        <title>Actinomadura verrucosospora NRRL-B18236 (PFL_A860) Genome sequencing and assembly.</title>
        <authorList>
            <person name="Samborskyy M."/>
        </authorList>
    </citation>
    <scope>NUCLEOTIDE SEQUENCE [LARGE SCALE GENOMIC DNA]</scope>
    <source>
        <strain evidence="2 3">NRRL:B18236</strain>
    </source>
</reference>
<dbReference type="Proteomes" id="UP000501240">
    <property type="component" value="Chromosome"/>
</dbReference>
<name>A0A7D3VVF0_ACTVE</name>
<evidence type="ECO:0000313" key="2">
    <source>
        <dbReference type="EMBL" id="QKG23899.1"/>
    </source>
</evidence>
<dbReference type="EMBL" id="CP053892">
    <property type="protein sequence ID" value="QKG23899.1"/>
    <property type="molecule type" value="Genomic_DNA"/>
</dbReference>
<evidence type="ECO:0000256" key="1">
    <source>
        <dbReference type="SAM" id="MobiDB-lite"/>
    </source>
</evidence>
<evidence type="ECO:0000313" key="3">
    <source>
        <dbReference type="Proteomes" id="UP000501240"/>
    </source>
</evidence>
<dbReference type="AlphaFoldDB" id="A0A7D3VVF0"/>
<feature type="region of interest" description="Disordered" evidence="1">
    <location>
        <begin position="158"/>
        <end position="178"/>
    </location>
</feature>
<keyword evidence="3" id="KW-1185">Reference proteome</keyword>
<gene>
    <name evidence="2" type="ORF">ACTIVE_5542</name>
</gene>
<organism evidence="2 3">
    <name type="scientific">Actinomadura verrucosospora</name>
    <dbReference type="NCBI Taxonomy" id="46165"/>
    <lineage>
        <taxon>Bacteria</taxon>
        <taxon>Bacillati</taxon>
        <taxon>Actinomycetota</taxon>
        <taxon>Actinomycetes</taxon>
        <taxon>Streptosporangiales</taxon>
        <taxon>Thermomonosporaceae</taxon>
        <taxon>Actinomadura</taxon>
    </lineage>
</organism>
<proteinExistence type="predicted"/>
<accession>A0A7D3VVF0</accession>